<sequence>MIQTHNEQCDHFQKEELNALSSIYLSDYEQLKDVHPYSFQVIVAPFVPADQFYHDNVVYCKIFIAFPDDYPLKSQRFHFEIQGLSRNFTQDNLIRARKVCEQVIDHHEKEADSQPIVFAVVEALRDYVFDQSMYLQELYDQQNSKPDDNYIYIPPMPKFATNTPVTLESFTAWKKKFDQEIYDIKKREKNFTQVEEMMKKISGKQYFDRKQNKEDDVDVQEIINEDDDDIVELEDEDYQGEEDDNYEEDQDRPLYEREQLE</sequence>
<proteinExistence type="predicted"/>
<comment type="caution">
    <text evidence="3">The sequence shown here is derived from an EMBL/GenBank/DDBJ whole genome shotgun (WGS) entry which is preliminary data.</text>
</comment>
<dbReference type="InterPro" id="IPR040213">
    <property type="entry name" value="GIR2-like"/>
</dbReference>
<gene>
    <name evidence="3" type="ORF">POCTA_138.1.T0200070</name>
</gene>
<dbReference type="Pfam" id="PF05773">
    <property type="entry name" value="RWD"/>
    <property type="match status" value="1"/>
</dbReference>
<dbReference type="EMBL" id="CAJJDP010000020">
    <property type="protein sequence ID" value="CAD8147529.1"/>
    <property type="molecule type" value="Genomic_DNA"/>
</dbReference>
<evidence type="ECO:0000313" key="4">
    <source>
        <dbReference type="Proteomes" id="UP000683925"/>
    </source>
</evidence>
<feature type="compositionally biased region" description="Basic and acidic residues" evidence="1">
    <location>
        <begin position="251"/>
        <end position="261"/>
    </location>
</feature>
<evidence type="ECO:0000313" key="3">
    <source>
        <dbReference type="EMBL" id="CAD8147529.1"/>
    </source>
</evidence>
<organism evidence="3 4">
    <name type="scientific">Paramecium octaurelia</name>
    <dbReference type="NCBI Taxonomy" id="43137"/>
    <lineage>
        <taxon>Eukaryota</taxon>
        <taxon>Sar</taxon>
        <taxon>Alveolata</taxon>
        <taxon>Ciliophora</taxon>
        <taxon>Intramacronucleata</taxon>
        <taxon>Oligohymenophorea</taxon>
        <taxon>Peniculida</taxon>
        <taxon>Parameciidae</taxon>
        <taxon>Paramecium</taxon>
    </lineage>
</organism>
<evidence type="ECO:0000259" key="2">
    <source>
        <dbReference type="PROSITE" id="PS50908"/>
    </source>
</evidence>
<evidence type="ECO:0000256" key="1">
    <source>
        <dbReference type="SAM" id="MobiDB-lite"/>
    </source>
</evidence>
<name>A0A8S1T7U1_PAROT</name>
<keyword evidence="4" id="KW-1185">Reference proteome</keyword>
<dbReference type="Proteomes" id="UP000683925">
    <property type="component" value="Unassembled WGS sequence"/>
</dbReference>
<dbReference type="InterPro" id="IPR006575">
    <property type="entry name" value="RWD_dom"/>
</dbReference>
<reference evidence="3" key="1">
    <citation type="submission" date="2021-01" db="EMBL/GenBank/DDBJ databases">
        <authorList>
            <consortium name="Genoscope - CEA"/>
            <person name="William W."/>
        </authorList>
    </citation>
    <scope>NUCLEOTIDE SEQUENCE</scope>
</reference>
<dbReference type="AlphaFoldDB" id="A0A8S1T7U1"/>
<accession>A0A8S1T7U1</accession>
<dbReference type="PANTHER" id="PTHR12292">
    <property type="entry name" value="RWD DOMAIN-CONTAINING PROTEIN"/>
    <property type="match status" value="1"/>
</dbReference>
<feature type="domain" description="RWD" evidence="2">
    <location>
        <begin position="15"/>
        <end position="131"/>
    </location>
</feature>
<feature type="region of interest" description="Disordered" evidence="1">
    <location>
        <begin position="211"/>
        <end position="261"/>
    </location>
</feature>
<protein>
    <recommendedName>
        <fullName evidence="2">RWD domain-containing protein</fullName>
    </recommendedName>
</protein>
<dbReference type="PROSITE" id="PS50908">
    <property type="entry name" value="RWD"/>
    <property type="match status" value="1"/>
</dbReference>
<dbReference type="FunFam" id="3.10.110.10:FF:000115">
    <property type="entry name" value="RWD domain-containing protein"/>
    <property type="match status" value="1"/>
</dbReference>
<dbReference type="OrthoDB" id="300065at2759"/>
<feature type="compositionally biased region" description="Acidic residues" evidence="1">
    <location>
        <begin position="215"/>
        <end position="250"/>
    </location>
</feature>
<dbReference type="OMA" id="FEVICKP"/>